<dbReference type="GO" id="GO:0003677">
    <property type="term" value="F:DNA binding"/>
    <property type="evidence" value="ECO:0007669"/>
    <property type="project" value="UniProtKB-KW"/>
</dbReference>
<evidence type="ECO:0000313" key="2">
    <source>
        <dbReference type="Proteomes" id="UP000558997"/>
    </source>
</evidence>
<comment type="caution">
    <text evidence="1">The sequence shown here is derived from an EMBL/GenBank/DDBJ whole genome shotgun (WGS) entry which is preliminary data.</text>
</comment>
<reference evidence="1 2" key="1">
    <citation type="submission" date="2020-08" db="EMBL/GenBank/DDBJ databases">
        <title>Sequencing the genomes of 1000 actinobacteria strains.</title>
        <authorList>
            <person name="Klenk H.-P."/>
        </authorList>
    </citation>
    <scope>NUCLEOTIDE SEQUENCE [LARGE SCALE GENOMIC DNA]</scope>
    <source>
        <strain evidence="1 2">DSM 17294</strain>
    </source>
</reference>
<sequence length="84" mass="9386">MNPTNEGSDPMATTGTLPTDWWAVADVLRYLESVGCPVTSATWYAYVHRGQAPEPDRLFGRAPAWKPTTIQNWQAGRPRRGARQ</sequence>
<dbReference type="EMBL" id="JACHNF010000002">
    <property type="protein sequence ID" value="MBB5984000.1"/>
    <property type="molecule type" value="Genomic_DNA"/>
</dbReference>
<dbReference type="Proteomes" id="UP000558997">
    <property type="component" value="Unassembled WGS sequence"/>
</dbReference>
<keyword evidence="2" id="KW-1185">Reference proteome</keyword>
<proteinExistence type="predicted"/>
<gene>
    <name evidence="1" type="ORF">HDA44_007415</name>
</gene>
<accession>A0A841E4Z8</accession>
<name>A0A841E4Z8_9ACTN</name>
<keyword evidence="1" id="KW-0238">DNA-binding</keyword>
<dbReference type="AlphaFoldDB" id="A0A841E4Z8"/>
<evidence type="ECO:0000313" key="1">
    <source>
        <dbReference type="EMBL" id="MBB5984000.1"/>
    </source>
</evidence>
<dbReference type="RefSeq" id="WP_184845069.1">
    <property type="nucleotide sequence ID" value="NZ_BAAAVN010000031.1"/>
</dbReference>
<organism evidence="1 2">
    <name type="scientific">Kribbella solani</name>
    <dbReference type="NCBI Taxonomy" id="236067"/>
    <lineage>
        <taxon>Bacteria</taxon>
        <taxon>Bacillati</taxon>
        <taxon>Actinomycetota</taxon>
        <taxon>Actinomycetes</taxon>
        <taxon>Propionibacteriales</taxon>
        <taxon>Kribbellaceae</taxon>
        <taxon>Kribbella</taxon>
    </lineage>
</organism>
<protein>
    <submittedName>
        <fullName evidence="1">Putative DNA-binding transcriptional regulator AlpA</fullName>
    </submittedName>
</protein>